<evidence type="ECO:0000256" key="1">
    <source>
        <dbReference type="ARBA" id="ARBA00004114"/>
    </source>
</evidence>
<dbReference type="OrthoDB" id="2163581at2759"/>
<dbReference type="AlphaFoldDB" id="A0A2T7ND90"/>
<keyword evidence="8" id="KW-0969">Cilium</keyword>
<proteinExistence type="inferred from homology"/>
<keyword evidence="7" id="KW-0970">Cilium biogenesis/degradation</keyword>
<evidence type="ECO:0000256" key="4">
    <source>
        <dbReference type="ARBA" id="ARBA00009371"/>
    </source>
</evidence>
<evidence type="ECO:0000256" key="6">
    <source>
        <dbReference type="ARBA" id="ARBA00022490"/>
    </source>
</evidence>
<keyword evidence="9" id="KW-0206">Cytoskeleton</keyword>
<name>A0A2T7ND90_POMCA</name>
<keyword evidence="12" id="KW-1185">Reference proteome</keyword>
<dbReference type="GO" id="GO:0005814">
    <property type="term" value="C:centriole"/>
    <property type="evidence" value="ECO:0007669"/>
    <property type="project" value="UniProtKB-SubCell"/>
</dbReference>
<evidence type="ECO:0000256" key="8">
    <source>
        <dbReference type="ARBA" id="ARBA00023069"/>
    </source>
</evidence>
<reference evidence="11 12" key="1">
    <citation type="submission" date="2018-04" db="EMBL/GenBank/DDBJ databases">
        <title>The genome of golden apple snail Pomacea canaliculata provides insight into stress tolerance and invasive adaptation.</title>
        <authorList>
            <person name="Liu C."/>
            <person name="Liu B."/>
            <person name="Ren Y."/>
            <person name="Zhang Y."/>
            <person name="Wang H."/>
            <person name="Li S."/>
            <person name="Jiang F."/>
            <person name="Yin L."/>
            <person name="Zhang G."/>
            <person name="Qian W."/>
            <person name="Fan W."/>
        </authorList>
    </citation>
    <scope>NUCLEOTIDE SEQUENCE [LARGE SCALE GENOMIC DNA]</scope>
    <source>
        <strain evidence="11">SZHN2017</strain>
        <tissue evidence="11">Muscle</tissue>
    </source>
</reference>
<comment type="caution">
    <text evidence="11">The sequence shown here is derived from an EMBL/GenBank/DDBJ whole genome shotgun (WGS) entry which is preliminary data.</text>
</comment>
<dbReference type="GO" id="GO:0000922">
    <property type="term" value="C:spindle pole"/>
    <property type="evidence" value="ECO:0007669"/>
    <property type="project" value="TreeGrafter"/>
</dbReference>
<evidence type="ECO:0000256" key="5">
    <source>
        <dbReference type="ARBA" id="ARBA00022015"/>
    </source>
</evidence>
<dbReference type="OMA" id="AKKCGIQ"/>
<evidence type="ECO:0000256" key="7">
    <source>
        <dbReference type="ARBA" id="ARBA00022794"/>
    </source>
</evidence>
<evidence type="ECO:0000313" key="11">
    <source>
        <dbReference type="EMBL" id="PVD19131.1"/>
    </source>
</evidence>
<dbReference type="PANTHER" id="PTHR31539:SF1">
    <property type="entry name" value="CENTROSOMAL PROTEIN OF 19 KDA"/>
    <property type="match status" value="1"/>
</dbReference>
<evidence type="ECO:0000256" key="3">
    <source>
        <dbReference type="ARBA" id="ARBA00004186"/>
    </source>
</evidence>
<dbReference type="GO" id="GO:0005813">
    <property type="term" value="C:centrosome"/>
    <property type="evidence" value="ECO:0007669"/>
    <property type="project" value="TreeGrafter"/>
</dbReference>
<keyword evidence="10" id="KW-0966">Cell projection</keyword>
<dbReference type="GO" id="GO:0036064">
    <property type="term" value="C:ciliary basal body"/>
    <property type="evidence" value="ECO:0007669"/>
    <property type="project" value="TreeGrafter"/>
</dbReference>
<dbReference type="EMBL" id="PZQS01000014">
    <property type="protein sequence ID" value="PVD19131.1"/>
    <property type="molecule type" value="Genomic_DNA"/>
</dbReference>
<sequence>MTTTTLQLLKCGLRFDPPTLVITYKDWKANKLRRRSMPLRSFTKHSNISSAIKELTENKRHARFVQLLPEAQLHRLLTIMKDKLCGMSLEVSIARNNDIDTLDPNEDLNKVDPETLTRKKLQMDSTFEKNRKKPGDPDFQYNVEIDFETELGRVETSGWDSGDGSDPEF</sequence>
<dbReference type="PANTHER" id="PTHR31539">
    <property type="entry name" value="CENTROSOMAL PROTEIN OF 19K CEP19"/>
    <property type="match status" value="1"/>
</dbReference>
<comment type="subcellular location">
    <subcellularLocation>
        <location evidence="2">Cytoplasm</location>
        <location evidence="2">Cytoskeleton</location>
        <location evidence="2">Cilium basal body</location>
    </subcellularLocation>
    <subcellularLocation>
        <location evidence="1">Cytoplasm</location>
        <location evidence="1">Cytoskeleton</location>
        <location evidence="1">Microtubule organizing center</location>
        <location evidence="1">Centrosome</location>
        <location evidence="1">Centriole</location>
    </subcellularLocation>
    <subcellularLocation>
        <location evidence="3">Cytoplasm</location>
        <location evidence="3">Cytoskeleton</location>
        <location evidence="3">Spindle</location>
    </subcellularLocation>
</comment>
<dbReference type="Pfam" id="PF14933">
    <property type="entry name" value="CEP19"/>
    <property type="match status" value="1"/>
</dbReference>
<evidence type="ECO:0000256" key="9">
    <source>
        <dbReference type="ARBA" id="ARBA00023212"/>
    </source>
</evidence>
<dbReference type="Proteomes" id="UP000245119">
    <property type="component" value="Linkage Group LG14"/>
</dbReference>
<evidence type="ECO:0000256" key="10">
    <source>
        <dbReference type="ARBA" id="ARBA00023273"/>
    </source>
</evidence>
<organism evidence="11 12">
    <name type="scientific">Pomacea canaliculata</name>
    <name type="common">Golden apple snail</name>
    <dbReference type="NCBI Taxonomy" id="400727"/>
    <lineage>
        <taxon>Eukaryota</taxon>
        <taxon>Metazoa</taxon>
        <taxon>Spiralia</taxon>
        <taxon>Lophotrochozoa</taxon>
        <taxon>Mollusca</taxon>
        <taxon>Gastropoda</taxon>
        <taxon>Caenogastropoda</taxon>
        <taxon>Architaenioglossa</taxon>
        <taxon>Ampullarioidea</taxon>
        <taxon>Ampullariidae</taxon>
        <taxon>Pomacea</taxon>
    </lineage>
</organism>
<dbReference type="GO" id="GO:0034454">
    <property type="term" value="P:microtubule anchoring at centrosome"/>
    <property type="evidence" value="ECO:0007669"/>
    <property type="project" value="TreeGrafter"/>
</dbReference>
<evidence type="ECO:0000313" key="12">
    <source>
        <dbReference type="Proteomes" id="UP000245119"/>
    </source>
</evidence>
<protein>
    <recommendedName>
        <fullName evidence="5">Centrosomal protein of 19 kDa</fullName>
    </recommendedName>
</protein>
<keyword evidence="6" id="KW-0963">Cytoplasm</keyword>
<accession>A0A2T7ND90</accession>
<comment type="similarity">
    <text evidence="4">Belongs to the CEP19 family.</text>
</comment>
<dbReference type="InterPro" id="IPR029412">
    <property type="entry name" value="CEP19"/>
</dbReference>
<evidence type="ECO:0000256" key="2">
    <source>
        <dbReference type="ARBA" id="ARBA00004120"/>
    </source>
</evidence>
<dbReference type="STRING" id="400727.A0A2T7ND90"/>
<dbReference type="GO" id="GO:0097712">
    <property type="term" value="P:vesicle targeting, trans-Golgi to periciliary membrane compartment"/>
    <property type="evidence" value="ECO:0007669"/>
    <property type="project" value="TreeGrafter"/>
</dbReference>
<gene>
    <name evidence="11" type="ORF">C0Q70_21694</name>
</gene>